<dbReference type="EMBL" id="CP165644">
    <property type="protein sequence ID" value="XDU66242.1"/>
    <property type="molecule type" value="Genomic_DNA"/>
</dbReference>
<keyword evidence="2" id="KW-1133">Transmembrane helix</keyword>
<organism evidence="3">
    <name type="scientific">Leptotrichia rugosa</name>
    <dbReference type="NCBI Taxonomy" id="3239302"/>
    <lineage>
        <taxon>Bacteria</taxon>
        <taxon>Fusobacteriati</taxon>
        <taxon>Fusobacteriota</taxon>
        <taxon>Fusobacteriia</taxon>
        <taxon>Fusobacteriales</taxon>
        <taxon>Leptotrichiaceae</taxon>
        <taxon>Leptotrichia</taxon>
    </lineage>
</organism>
<feature type="transmembrane region" description="Helical" evidence="2">
    <location>
        <begin position="7"/>
        <end position="24"/>
    </location>
</feature>
<keyword evidence="1" id="KW-0175">Coiled coil</keyword>
<protein>
    <submittedName>
        <fullName evidence="3">Viral A-type inclusion protein</fullName>
    </submittedName>
</protein>
<dbReference type="KEGG" id="lrug:AB8B22_07400"/>
<accession>A0AB39VG03</accession>
<feature type="coiled-coil region" evidence="1">
    <location>
        <begin position="110"/>
        <end position="182"/>
    </location>
</feature>
<reference evidence="3" key="1">
    <citation type="submission" date="2024-07" db="EMBL/GenBank/DDBJ databases">
        <authorList>
            <person name="Li X.-J."/>
            <person name="Wang X."/>
        </authorList>
    </citation>
    <scope>NUCLEOTIDE SEQUENCE</scope>
    <source>
        <strain evidence="3">HSP-334</strain>
    </source>
</reference>
<proteinExistence type="predicted"/>
<sequence>MKKIKNLIIYSVMVFGMSSFVYSYEDYYEKVYIVKVSKGDIFKKLNVTKKQQKKLEKIFDKYQNKAKDIEKELITFEEKKEKIGKIEIQRYEEIAKILTNEQLEEYNSYINSKKQSFNEKIDRIKKLEDNVNLSNEQKAKVLKFERDFKRNVEKLKNDRLSVEMFTQKYEELKQKRNEQIRSVLTDEQSKYFSEN</sequence>
<keyword evidence="2" id="KW-0812">Transmembrane</keyword>
<dbReference type="AlphaFoldDB" id="A0AB39VG03"/>
<feature type="coiled-coil region" evidence="1">
    <location>
        <begin position="45"/>
        <end position="79"/>
    </location>
</feature>
<evidence type="ECO:0000256" key="2">
    <source>
        <dbReference type="SAM" id="Phobius"/>
    </source>
</evidence>
<evidence type="ECO:0000256" key="1">
    <source>
        <dbReference type="SAM" id="Coils"/>
    </source>
</evidence>
<dbReference type="RefSeq" id="WP_314080588.1">
    <property type="nucleotide sequence ID" value="NZ_CP165644.1"/>
</dbReference>
<name>A0AB39VG03_9FUSO</name>
<evidence type="ECO:0000313" key="3">
    <source>
        <dbReference type="EMBL" id="XDU66242.1"/>
    </source>
</evidence>
<keyword evidence="2" id="KW-0472">Membrane</keyword>
<gene>
    <name evidence="3" type="ORF">AB8B22_07400</name>
</gene>